<accession>A0A6F8PKL0</accession>
<dbReference type="PANTHER" id="PTHR41542">
    <property type="entry name" value="BLL5807 PROTEIN"/>
    <property type="match status" value="1"/>
</dbReference>
<feature type="compositionally biased region" description="Low complexity" evidence="1">
    <location>
        <begin position="28"/>
        <end position="53"/>
    </location>
</feature>
<gene>
    <name evidence="4" type="ORF">THMIRHAT_03890</name>
</gene>
<keyword evidence="5" id="KW-1185">Reference proteome</keyword>
<feature type="transmembrane region" description="Helical" evidence="2">
    <location>
        <begin position="87"/>
        <end position="106"/>
    </location>
</feature>
<dbReference type="KEGG" id="tzo:THMIRHAT_03890"/>
<proteinExistence type="predicted"/>
<dbReference type="EMBL" id="AP021888">
    <property type="protein sequence ID" value="BBP42643.1"/>
    <property type="molecule type" value="Genomic_DNA"/>
</dbReference>
<sequence>MSQMAQAAKFGGGKSFGYSKQVAPKNFNQPASKPAAQPQAPKNNPATAPAAGQAAKSGASKWLGPLAGLAAGGLLAAMLFGDGFEGFQFMDFLLIALLAFIAFKLFKSFMGRQAQQRQYAGHAPREAYEPEQQQSSYQPQMRETQEHEAYNPHGGSIIGSGLSDAAVPVQDVPAWFDAAGFLEGAKTHYLNIQKAWDAKDLAEIQSYCSAELYEALQGEIANLSSDNYTEVESLDAEIADMAIDGQYFVVSVRYSGFIKEGRFEDAHAFTEIWHIRRNAADEGNWEIAGIQPEVRDGAGI</sequence>
<protein>
    <recommendedName>
        <fullName evidence="3">Tim44-like domain-containing protein</fullName>
    </recommendedName>
</protein>
<evidence type="ECO:0000256" key="2">
    <source>
        <dbReference type="SAM" id="Phobius"/>
    </source>
</evidence>
<evidence type="ECO:0000313" key="4">
    <source>
        <dbReference type="EMBL" id="BBP42643.1"/>
    </source>
</evidence>
<dbReference type="InterPro" id="IPR032710">
    <property type="entry name" value="NTF2-like_dom_sf"/>
</dbReference>
<dbReference type="Proteomes" id="UP000501466">
    <property type="component" value="Chromosome"/>
</dbReference>
<name>A0A6F8PKL0_9GAMM</name>
<dbReference type="AlphaFoldDB" id="A0A6F8PKL0"/>
<dbReference type="Pfam" id="PF04280">
    <property type="entry name" value="Tim44"/>
    <property type="match status" value="1"/>
</dbReference>
<reference evidence="5" key="1">
    <citation type="submission" date="2019-11" db="EMBL/GenBank/DDBJ databases">
        <title>Isolation and characterization of two novel species in the genus Thiomicrorhabdus.</title>
        <authorList>
            <person name="Mochizuki J."/>
            <person name="Kojima H."/>
            <person name="Fukui M."/>
        </authorList>
    </citation>
    <scope>NUCLEOTIDE SEQUENCE [LARGE SCALE GENOMIC DNA]</scope>
    <source>
        <strain evidence="5">AkT22</strain>
    </source>
</reference>
<dbReference type="InterPro" id="IPR007379">
    <property type="entry name" value="Tim44-like_dom"/>
</dbReference>
<organism evidence="4 5">
    <name type="scientific">Thiosulfativibrio zosterae</name>
    <dbReference type="NCBI Taxonomy" id="2675053"/>
    <lineage>
        <taxon>Bacteria</taxon>
        <taxon>Pseudomonadati</taxon>
        <taxon>Pseudomonadota</taxon>
        <taxon>Gammaproteobacteria</taxon>
        <taxon>Thiotrichales</taxon>
        <taxon>Piscirickettsiaceae</taxon>
        <taxon>Thiosulfativibrio</taxon>
    </lineage>
</organism>
<feature type="domain" description="Tim44-like" evidence="3">
    <location>
        <begin position="162"/>
        <end position="292"/>
    </location>
</feature>
<evidence type="ECO:0000256" key="1">
    <source>
        <dbReference type="SAM" id="MobiDB-lite"/>
    </source>
</evidence>
<feature type="region of interest" description="Disordered" evidence="1">
    <location>
        <begin position="21"/>
        <end position="53"/>
    </location>
</feature>
<keyword evidence="2" id="KW-0812">Transmembrane</keyword>
<dbReference type="Gene3D" id="3.10.450.240">
    <property type="match status" value="1"/>
</dbReference>
<evidence type="ECO:0000259" key="3">
    <source>
        <dbReference type="SMART" id="SM00978"/>
    </source>
</evidence>
<dbReference type="SMART" id="SM00978">
    <property type="entry name" value="Tim44"/>
    <property type="match status" value="1"/>
</dbReference>
<keyword evidence="2" id="KW-1133">Transmembrane helix</keyword>
<dbReference type="PANTHER" id="PTHR41542:SF1">
    <property type="entry name" value="BLL5807 PROTEIN"/>
    <property type="match status" value="1"/>
</dbReference>
<evidence type="ECO:0000313" key="5">
    <source>
        <dbReference type="Proteomes" id="UP000501466"/>
    </source>
</evidence>
<feature type="transmembrane region" description="Helical" evidence="2">
    <location>
        <begin position="62"/>
        <end position="81"/>
    </location>
</feature>
<dbReference type="SUPFAM" id="SSF54427">
    <property type="entry name" value="NTF2-like"/>
    <property type="match status" value="1"/>
</dbReference>
<keyword evidence="2" id="KW-0472">Membrane</keyword>
<dbReference type="RefSeq" id="WP_173290248.1">
    <property type="nucleotide sequence ID" value="NZ_AP021888.1"/>
</dbReference>